<sequence length="84" mass="9878">MWPATKQYTPMDLLKIFEQNKTVIMLEMVYNGYFGQGHNIIYKDLKDNGLFSDYPYSIVYTKEDFIKILEMGDVDVQNVIINQS</sequence>
<name>A0ABU3VRE6_9EURY</name>
<dbReference type="Proteomes" id="UP001272052">
    <property type="component" value="Unassembled WGS sequence"/>
</dbReference>
<dbReference type="EMBL" id="JAWDKC010000022">
    <property type="protein sequence ID" value="MDV0445731.1"/>
    <property type="molecule type" value="Genomic_DNA"/>
</dbReference>
<proteinExistence type="predicted"/>
<keyword evidence="2" id="KW-1185">Reference proteome</keyword>
<organism evidence="1 2">
    <name type="scientific">Methanimicrococcus hacksteinii</name>
    <dbReference type="NCBI Taxonomy" id="3028293"/>
    <lineage>
        <taxon>Archaea</taxon>
        <taxon>Methanobacteriati</taxon>
        <taxon>Methanobacteriota</taxon>
        <taxon>Stenosarchaea group</taxon>
        <taxon>Methanomicrobia</taxon>
        <taxon>Methanosarcinales</taxon>
        <taxon>Methanosarcinaceae</taxon>
        <taxon>Methanimicrococcus</taxon>
    </lineage>
</organism>
<reference evidence="1 2" key="1">
    <citation type="submission" date="2023-06" db="EMBL/GenBank/DDBJ databases">
        <title>Genome sequence of Methanimicrococcus sp. At1.</title>
        <authorList>
            <person name="Protasov E."/>
            <person name="Platt K."/>
            <person name="Poehlein A."/>
            <person name="Daniel R."/>
            <person name="Brune A."/>
        </authorList>
    </citation>
    <scope>NUCLEOTIDE SEQUENCE [LARGE SCALE GENOMIC DNA]</scope>
    <source>
        <strain evidence="1 2">At1</strain>
    </source>
</reference>
<protein>
    <submittedName>
        <fullName evidence="1">Uncharacterized protein</fullName>
    </submittedName>
</protein>
<accession>A0ABU3VRE6</accession>
<comment type="caution">
    <text evidence="1">The sequence shown here is derived from an EMBL/GenBank/DDBJ whole genome shotgun (WGS) entry which is preliminary data.</text>
</comment>
<gene>
    <name evidence="1" type="ORF">MmiAt1_13250</name>
</gene>
<dbReference type="RefSeq" id="WP_318786159.1">
    <property type="nucleotide sequence ID" value="NZ_JAWDKC010000022.1"/>
</dbReference>
<evidence type="ECO:0000313" key="2">
    <source>
        <dbReference type="Proteomes" id="UP001272052"/>
    </source>
</evidence>
<evidence type="ECO:0000313" key="1">
    <source>
        <dbReference type="EMBL" id="MDV0445731.1"/>
    </source>
</evidence>